<keyword evidence="2" id="KW-0812">Transmembrane</keyword>
<protein>
    <recommendedName>
        <fullName evidence="5">Transmembrane protein</fullName>
    </recommendedName>
</protein>
<name>A0AAE0X1J0_9PEZI</name>
<proteinExistence type="predicted"/>
<evidence type="ECO:0000313" key="3">
    <source>
        <dbReference type="EMBL" id="KAK3682508.1"/>
    </source>
</evidence>
<feature type="compositionally biased region" description="Basic residues" evidence="1">
    <location>
        <begin position="679"/>
        <end position="694"/>
    </location>
</feature>
<feature type="region of interest" description="Disordered" evidence="1">
    <location>
        <begin position="1"/>
        <end position="24"/>
    </location>
</feature>
<feature type="transmembrane region" description="Helical" evidence="2">
    <location>
        <begin position="195"/>
        <end position="215"/>
    </location>
</feature>
<reference evidence="3" key="2">
    <citation type="submission" date="2023-06" db="EMBL/GenBank/DDBJ databases">
        <authorList>
            <consortium name="Lawrence Berkeley National Laboratory"/>
            <person name="Haridas S."/>
            <person name="Hensen N."/>
            <person name="Bonometti L."/>
            <person name="Westerberg I."/>
            <person name="Brannstrom I.O."/>
            <person name="Guillou S."/>
            <person name="Cros-Aarteil S."/>
            <person name="Calhoun S."/>
            <person name="Kuo A."/>
            <person name="Mondo S."/>
            <person name="Pangilinan J."/>
            <person name="Riley R."/>
            <person name="Labutti K."/>
            <person name="Andreopoulos B."/>
            <person name="Lipzen A."/>
            <person name="Chen C."/>
            <person name="Yanf M."/>
            <person name="Daum C."/>
            <person name="Ng V."/>
            <person name="Clum A."/>
            <person name="Steindorff A."/>
            <person name="Ohm R."/>
            <person name="Martin F."/>
            <person name="Silar P."/>
            <person name="Natvig D."/>
            <person name="Lalanne C."/>
            <person name="Gautier V."/>
            <person name="Ament-Velasquez S.L."/>
            <person name="Kruys A."/>
            <person name="Hutchinson M.I."/>
            <person name="Powell A.J."/>
            <person name="Barry K."/>
            <person name="Miller A.N."/>
            <person name="Grigoriev I.V."/>
            <person name="Debuchy R."/>
            <person name="Gladieux P."/>
            <person name="Thoren M.H."/>
            <person name="Johannesson H."/>
        </authorList>
    </citation>
    <scope>NUCLEOTIDE SEQUENCE</scope>
    <source>
        <strain evidence="3">CBS 314.62</strain>
    </source>
</reference>
<keyword evidence="2" id="KW-1133">Transmembrane helix</keyword>
<keyword evidence="4" id="KW-1185">Reference proteome</keyword>
<sequence length="694" mass="73316">MVSIANNDDPCDEELMLPRPRSSSGRVVIDKSEGVTIELSALTVGNATATRSRFAACKTLLTRSEDEKRYAHNLGLDATREWLAYLITPTLAIGVLVTALVLGGVHRQMARAGTQVVFGIGIDEDLQIAMLGLVNKLVDLLVLFSLEKMALLYATVWMVQPDVGATVQDVEQLKGELAKPWVALNALRKRRGGGVVRFLLCFPVSVCVLFLGLGMNTLAWPKKRWFPDGGMTVYAPAVGVDRVDWAEDMRLALEMVGGTPTLDEAGKPVMHAGAADELAGGFSAGAVLAAIRGLPFAYTRQPRDWFPVADSPAALTGIYTAAGGGGGGDDGATQSISVQTSQIMDLFRSQQATGPSVARGAIGLTGHIMLTIPMLTTTCFPFTTKNATTATENSLTILPPSANSSATFTIHLGPSSGLSFPGTACTVAVSQVLFPVQTWIVDNATTAYAQIHDISAPASPVPFSSPSSSSSNEKVAALLATHAAAILPNLHGTVPSFGIVPHLLLTARQLHLPSSSSSPTAGLAPVIAILLQHQLTTATWTTTTNASQTQTMVPSSPVRWQIYGSGPRLAWEWAAAAFPAIVALSMLELIRLVLTRRIAVGRFLSMGGLLRAANATAEMRGVRRARELGAEAEERMDATVKVAVVAGEGEGVGENQRFLLQEVGSSSCSLSSSSEERLLKKKKKKKKKGAAGEV</sequence>
<dbReference type="AlphaFoldDB" id="A0AAE0X1J0"/>
<feature type="region of interest" description="Disordered" evidence="1">
    <location>
        <begin position="672"/>
        <end position="694"/>
    </location>
</feature>
<accession>A0AAE0X1J0</accession>
<dbReference type="EMBL" id="JAULSO010000005">
    <property type="protein sequence ID" value="KAK3682508.1"/>
    <property type="molecule type" value="Genomic_DNA"/>
</dbReference>
<dbReference type="Proteomes" id="UP001270362">
    <property type="component" value="Unassembled WGS sequence"/>
</dbReference>
<feature type="transmembrane region" description="Helical" evidence="2">
    <location>
        <begin position="82"/>
        <end position="105"/>
    </location>
</feature>
<keyword evidence="2" id="KW-0472">Membrane</keyword>
<organism evidence="3 4">
    <name type="scientific">Podospora appendiculata</name>
    <dbReference type="NCBI Taxonomy" id="314037"/>
    <lineage>
        <taxon>Eukaryota</taxon>
        <taxon>Fungi</taxon>
        <taxon>Dikarya</taxon>
        <taxon>Ascomycota</taxon>
        <taxon>Pezizomycotina</taxon>
        <taxon>Sordariomycetes</taxon>
        <taxon>Sordariomycetidae</taxon>
        <taxon>Sordariales</taxon>
        <taxon>Podosporaceae</taxon>
        <taxon>Podospora</taxon>
    </lineage>
</organism>
<reference evidence="3" key="1">
    <citation type="journal article" date="2023" name="Mol. Phylogenet. Evol.">
        <title>Genome-scale phylogeny and comparative genomics of the fungal order Sordariales.</title>
        <authorList>
            <person name="Hensen N."/>
            <person name="Bonometti L."/>
            <person name="Westerberg I."/>
            <person name="Brannstrom I.O."/>
            <person name="Guillou S."/>
            <person name="Cros-Aarteil S."/>
            <person name="Calhoun S."/>
            <person name="Haridas S."/>
            <person name="Kuo A."/>
            <person name="Mondo S."/>
            <person name="Pangilinan J."/>
            <person name="Riley R."/>
            <person name="LaButti K."/>
            <person name="Andreopoulos B."/>
            <person name="Lipzen A."/>
            <person name="Chen C."/>
            <person name="Yan M."/>
            <person name="Daum C."/>
            <person name="Ng V."/>
            <person name="Clum A."/>
            <person name="Steindorff A."/>
            <person name="Ohm R.A."/>
            <person name="Martin F."/>
            <person name="Silar P."/>
            <person name="Natvig D.O."/>
            <person name="Lalanne C."/>
            <person name="Gautier V."/>
            <person name="Ament-Velasquez S.L."/>
            <person name="Kruys A."/>
            <person name="Hutchinson M.I."/>
            <person name="Powell A.J."/>
            <person name="Barry K."/>
            <person name="Miller A.N."/>
            <person name="Grigoriev I.V."/>
            <person name="Debuchy R."/>
            <person name="Gladieux P."/>
            <person name="Hiltunen Thoren M."/>
            <person name="Johannesson H."/>
        </authorList>
    </citation>
    <scope>NUCLEOTIDE SEQUENCE</scope>
    <source>
        <strain evidence="3">CBS 314.62</strain>
    </source>
</reference>
<evidence type="ECO:0000256" key="2">
    <source>
        <dbReference type="SAM" id="Phobius"/>
    </source>
</evidence>
<evidence type="ECO:0000313" key="4">
    <source>
        <dbReference type="Proteomes" id="UP001270362"/>
    </source>
</evidence>
<evidence type="ECO:0008006" key="5">
    <source>
        <dbReference type="Google" id="ProtNLM"/>
    </source>
</evidence>
<evidence type="ECO:0000256" key="1">
    <source>
        <dbReference type="SAM" id="MobiDB-lite"/>
    </source>
</evidence>
<comment type="caution">
    <text evidence="3">The sequence shown here is derived from an EMBL/GenBank/DDBJ whole genome shotgun (WGS) entry which is preliminary data.</text>
</comment>
<gene>
    <name evidence="3" type="ORF">B0T22DRAFT_286114</name>
</gene>